<dbReference type="Proteomes" id="UP000199305">
    <property type="component" value="Unassembled WGS sequence"/>
</dbReference>
<dbReference type="Pfam" id="PF03572">
    <property type="entry name" value="Peptidase_S41"/>
    <property type="match status" value="1"/>
</dbReference>
<dbReference type="GO" id="GO:0007165">
    <property type="term" value="P:signal transduction"/>
    <property type="evidence" value="ECO:0007669"/>
    <property type="project" value="TreeGrafter"/>
</dbReference>
<feature type="signal peptide" evidence="1">
    <location>
        <begin position="1"/>
        <end position="25"/>
    </location>
</feature>
<dbReference type="PANTHER" id="PTHR32060:SF30">
    <property type="entry name" value="CARBOXY-TERMINAL PROCESSING PROTEASE CTPA"/>
    <property type="match status" value="1"/>
</dbReference>
<keyword evidence="3" id="KW-0645">Protease</keyword>
<dbReference type="GO" id="GO:0030288">
    <property type="term" value="C:outer membrane-bounded periplasmic space"/>
    <property type="evidence" value="ECO:0007669"/>
    <property type="project" value="TreeGrafter"/>
</dbReference>
<organism evidence="3 4">
    <name type="scientific">Microbulbifer yueqingensis</name>
    <dbReference type="NCBI Taxonomy" id="658219"/>
    <lineage>
        <taxon>Bacteria</taxon>
        <taxon>Pseudomonadati</taxon>
        <taxon>Pseudomonadota</taxon>
        <taxon>Gammaproteobacteria</taxon>
        <taxon>Cellvibrionales</taxon>
        <taxon>Microbulbiferaceae</taxon>
        <taxon>Microbulbifer</taxon>
    </lineage>
</organism>
<sequence>MSRYTLRSIQALFLTAAVIAAPAGARDPGQAPASHDVDYREVLETIIDTTERNLYDPAQLDHPAWVGIKEAAEAPLPAFDSRAAFSRWFWQRAQKLPFSHYGVTVQRPRASGAAASSGDGKSADLYELERLEAQTVYLRVRSFSGRRAGMESVIEQLDRMAPEKLILDLRGNGGGSVEAALPLANYLVGETMDGGAFVTRRWFDQHGRAPTGDDFAKFPPFTAASFRLIREGIHTQEGLRLQLTGHPSPFTGRILILTDGDTASTCEPFVYGLQRSGRATLVGETTAGKMLNGEAFAVGPGLTLFMPTADYYTVDGKRLDGRGVAPDIEVPSADALATAVELLRG</sequence>
<proteinExistence type="predicted"/>
<evidence type="ECO:0000313" key="3">
    <source>
        <dbReference type="EMBL" id="SDK42927.1"/>
    </source>
</evidence>
<evidence type="ECO:0000259" key="2">
    <source>
        <dbReference type="SMART" id="SM00245"/>
    </source>
</evidence>
<evidence type="ECO:0000313" key="4">
    <source>
        <dbReference type="Proteomes" id="UP000199305"/>
    </source>
</evidence>
<dbReference type="GO" id="GO:0006508">
    <property type="term" value="P:proteolysis"/>
    <property type="evidence" value="ECO:0007669"/>
    <property type="project" value="UniProtKB-KW"/>
</dbReference>
<dbReference type="OrthoDB" id="9758793at2"/>
<dbReference type="Gene3D" id="3.90.226.10">
    <property type="entry name" value="2-enoyl-CoA Hydratase, Chain A, domain 1"/>
    <property type="match status" value="1"/>
</dbReference>
<keyword evidence="1" id="KW-0732">Signal</keyword>
<dbReference type="SMART" id="SM00245">
    <property type="entry name" value="TSPc"/>
    <property type="match status" value="1"/>
</dbReference>
<feature type="domain" description="Tail specific protease" evidence="2">
    <location>
        <begin position="95"/>
        <end position="331"/>
    </location>
</feature>
<keyword evidence="3" id="KW-0378">Hydrolase</keyword>
<dbReference type="PANTHER" id="PTHR32060">
    <property type="entry name" value="TAIL-SPECIFIC PROTEASE"/>
    <property type="match status" value="1"/>
</dbReference>
<dbReference type="SUPFAM" id="SSF52096">
    <property type="entry name" value="ClpP/crotonase"/>
    <property type="match status" value="1"/>
</dbReference>
<dbReference type="InterPro" id="IPR029045">
    <property type="entry name" value="ClpP/crotonase-like_dom_sf"/>
</dbReference>
<dbReference type="GO" id="GO:0004175">
    <property type="term" value="F:endopeptidase activity"/>
    <property type="evidence" value="ECO:0007669"/>
    <property type="project" value="TreeGrafter"/>
</dbReference>
<reference evidence="4" key="1">
    <citation type="submission" date="2016-10" db="EMBL/GenBank/DDBJ databases">
        <authorList>
            <person name="Varghese N."/>
            <person name="Submissions S."/>
        </authorList>
    </citation>
    <scope>NUCLEOTIDE SEQUENCE [LARGE SCALE GENOMIC DNA]</scope>
    <source>
        <strain evidence="4">CGMCC 1.10658</strain>
    </source>
</reference>
<gene>
    <name evidence="3" type="ORF">SAMN05216212_2365</name>
</gene>
<protein>
    <submittedName>
        <fullName evidence="3">Carboxyl-terminal processing protease</fullName>
    </submittedName>
</protein>
<dbReference type="InterPro" id="IPR005151">
    <property type="entry name" value="Tail-specific_protease"/>
</dbReference>
<evidence type="ECO:0000256" key="1">
    <source>
        <dbReference type="SAM" id="SignalP"/>
    </source>
</evidence>
<accession>A0A1G9BU17</accession>
<keyword evidence="4" id="KW-1185">Reference proteome</keyword>
<name>A0A1G9BU17_9GAMM</name>
<dbReference type="RefSeq" id="WP_091514046.1">
    <property type="nucleotide sequence ID" value="NZ_FNFH01000004.1"/>
</dbReference>
<dbReference type="AlphaFoldDB" id="A0A1G9BU17"/>
<dbReference type="EMBL" id="FNFH01000004">
    <property type="protein sequence ID" value="SDK42927.1"/>
    <property type="molecule type" value="Genomic_DNA"/>
</dbReference>
<feature type="chain" id="PRO_5011495500" evidence="1">
    <location>
        <begin position="26"/>
        <end position="345"/>
    </location>
</feature>
<dbReference type="CDD" id="cd06567">
    <property type="entry name" value="Peptidase_S41"/>
    <property type="match status" value="1"/>
</dbReference>
<dbReference type="GO" id="GO:0008236">
    <property type="term" value="F:serine-type peptidase activity"/>
    <property type="evidence" value="ECO:0007669"/>
    <property type="project" value="InterPro"/>
</dbReference>